<reference evidence="9 10" key="1">
    <citation type="submission" date="2024-11" db="EMBL/GenBank/DDBJ databases">
        <title>A near-complete genome assembly of Cinchona calisaya.</title>
        <authorList>
            <person name="Lian D.C."/>
            <person name="Zhao X.W."/>
            <person name="Wei L."/>
        </authorList>
    </citation>
    <scope>NUCLEOTIDE SEQUENCE [LARGE SCALE GENOMIC DNA]</scope>
    <source>
        <tissue evidence="9">Nenye</tissue>
    </source>
</reference>
<evidence type="ECO:0000256" key="4">
    <source>
        <dbReference type="ARBA" id="ARBA00023125"/>
    </source>
</evidence>
<keyword evidence="2" id="KW-0677">Repeat</keyword>
<dbReference type="InterPro" id="IPR044676">
    <property type="entry name" value="EOBI/EOBII-like_plant"/>
</dbReference>
<keyword evidence="5" id="KW-0804">Transcription</keyword>
<evidence type="ECO:0000313" key="10">
    <source>
        <dbReference type="Proteomes" id="UP001630127"/>
    </source>
</evidence>
<gene>
    <name evidence="9" type="ORF">ACH5RR_005511</name>
</gene>
<protein>
    <submittedName>
        <fullName evidence="9">Uncharacterized protein</fullName>
    </submittedName>
</protein>
<dbReference type="GO" id="GO:0005634">
    <property type="term" value="C:nucleus"/>
    <property type="evidence" value="ECO:0007669"/>
    <property type="project" value="UniProtKB-SubCell"/>
</dbReference>
<evidence type="ECO:0000256" key="1">
    <source>
        <dbReference type="ARBA" id="ARBA00004123"/>
    </source>
</evidence>
<dbReference type="InterPro" id="IPR001005">
    <property type="entry name" value="SANT/Myb"/>
</dbReference>
<evidence type="ECO:0000259" key="7">
    <source>
        <dbReference type="PROSITE" id="PS50090"/>
    </source>
</evidence>
<dbReference type="InterPro" id="IPR009057">
    <property type="entry name" value="Homeodomain-like_sf"/>
</dbReference>
<dbReference type="Gene3D" id="1.10.10.60">
    <property type="entry name" value="Homeodomain-like"/>
    <property type="match status" value="2"/>
</dbReference>
<keyword evidence="4" id="KW-0238">DNA-binding</keyword>
<dbReference type="SMART" id="SM00717">
    <property type="entry name" value="SANT"/>
    <property type="match status" value="1"/>
</dbReference>
<comment type="subcellular location">
    <subcellularLocation>
        <location evidence="1">Nucleus</location>
    </subcellularLocation>
</comment>
<dbReference type="EMBL" id="JBJUIK010000003">
    <property type="protein sequence ID" value="KAL3531990.1"/>
    <property type="molecule type" value="Genomic_DNA"/>
</dbReference>
<keyword evidence="10" id="KW-1185">Reference proteome</keyword>
<accession>A0ABD3ALD7</accession>
<dbReference type="Pfam" id="PF00249">
    <property type="entry name" value="Myb_DNA-binding"/>
    <property type="match status" value="1"/>
</dbReference>
<dbReference type="FunFam" id="1.10.10.60:FF:000517">
    <property type="entry name" value="MYB-related transcription factor"/>
    <property type="match status" value="1"/>
</dbReference>
<feature type="domain" description="HTH myb-type" evidence="8">
    <location>
        <begin position="1"/>
        <end position="20"/>
    </location>
</feature>
<evidence type="ECO:0000256" key="3">
    <source>
        <dbReference type="ARBA" id="ARBA00023015"/>
    </source>
</evidence>
<dbReference type="PROSITE" id="PS50090">
    <property type="entry name" value="MYB_LIKE"/>
    <property type="match status" value="1"/>
</dbReference>
<comment type="caution">
    <text evidence="9">The sequence shown here is derived from an EMBL/GenBank/DDBJ whole genome shotgun (WGS) entry which is preliminary data.</text>
</comment>
<proteinExistence type="predicted"/>
<feature type="domain" description="Myb-like" evidence="7">
    <location>
        <begin position="21"/>
        <end position="71"/>
    </location>
</feature>
<dbReference type="Proteomes" id="UP001630127">
    <property type="component" value="Unassembled WGS sequence"/>
</dbReference>
<dbReference type="PROSITE" id="PS51294">
    <property type="entry name" value="HTH_MYB"/>
    <property type="match status" value="2"/>
</dbReference>
<feature type="domain" description="HTH myb-type" evidence="8">
    <location>
        <begin position="21"/>
        <end position="75"/>
    </location>
</feature>
<dbReference type="PANTHER" id="PTHR45675:SF8">
    <property type="entry name" value="TRANSCRIPTION FACTOR MYB27"/>
    <property type="match status" value="1"/>
</dbReference>
<keyword evidence="3" id="KW-0805">Transcription regulation</keyword>
<evidence type="ECO:0000256" key="2">
    <source>
        <dbReference type="ARBA" id="ARBA00022737"/>
    </source>
</evidence>
<dbReference type="GO" id="GO:0003677">
    <property type="term" value="F:DNA binding"/>
    <property type="evidence" value="ECO:0007669"/>
    <property type="project" value="UniProtKB-KW"/>
</dbReference>
<dbReference type="CDD" id="cd00167">
    <property type="entry name" value="SANT"/>
    <property type="match status" value="1"/>
</dbReference>
<evidence type="ECO:0000313" key="9">
    <source>
        <dbReference type="EMBL" id="KAL3531990.1"/>
    </source>
</evidence>
<dbReference type="PANTHER" id="PTHR45675">
    <property type="entry name" value="MYB TRANSCRIPTION FACTOR-RELATED-RELATED"/>
    <property type="match status" value="1"/>
</dbReference>
<evidence type="ECO:0000256" key="5">
    <source>
        <dbReference type="ARBA" id="ARBA00023163"/>
    </source>
</evidence>
<name>A0ABD3ALD7_9GENT</name>
<evidence type="ECO:0000256" key="6">
    <source>
        <dbReference type="ARBA" id="ARBA00023242"/>
    </source>
</evidence>
<dbReference type="SUPFAM" id="SSF46689">
    <property type="entry name" value="Homeodomain-like"/>
    <property type="match status" value="1"/>
</dbReference>
<evidence type="ECO:0000259" key="8">
    <source>
        <dbReference type="PROSITE" id="PS51294"/>
    </source>
</evidence>
<dbReference type="AlphaFoldDB" id="A0ABD3ALD7"/>
<keyword evidence="6" id="KW-0539">Nucleus</keyword>
<dbReference type="InterPro" id="IPR017930">
    <property type="entry name" value="Myb_dom"/>
</dbReference>
<sequence length="195" mass="22783">MHAGLRRSGKSCRLRWMNYLRPNLKHGHITEEEEHLIIQLHKQWGNRWSRIARSLPGRTDNEIKNYWRCHLRKKALIVEQEQSSNIQSVIVPMTEDSEQNTSCSNRNGECVSQKDNNLRTCAEFSGGVEELSLSSFGLTYSPFETRLTADWTSNWSEMQNYDDDKYSYCSPEWIISSGYNETSSWDCSLSIWDMD</sequence>
<organism evidence="9 10">
    <name type="scientific">Cinchona calisaya</name>
    <dbReference type="NCBI Taxonomy" id="153742"/>
    <lineage>
        <taxon>Eukaryota</taxon>
        <taxon>Viridiplantae</taxon>
        <taxon>Streptophyta</taxon>
        <taxon>Embryophyta</taxon>
        <taxon>Tracheophyta</taxon>
        <taxon>Spermatophyta</taxon>
        <taxon>Magnoliopsida</taxon>
        <taxon>eudicotyledons</taxon>
        <taxon>Gunneridae</taxon>
        <taxon>Pentapetalae</taxon>
        <taxon>asterids</taxon>
        <taxon>lamiids</taxon>
        <taxon>Gentianales</taxon>
        <taxon>Rubiaceae</taxon>
        <taxon>Cinchonoideae</taxon>
        <taxon>Cinchoneae</taxon>
        <taxon>Cinchona</taxon>
    </lineage>
</organism>